<dbReference type="AlphaFoldDB" id="A0A382ANU1"/>
<proteinExistence type="predicted"/>
<reference evidence="1" key="1">
    <citation type="submission" date="2018-05" db="EMBL/GenBank/DDBJ databases">
        <authorList>
            <person name="Lanie J.A."/>
            <person name="Ng W.-L."/>
            <person name="Kazmierczak K.M."/>
            <person name="Andrzejewski T.M."/>
            <person name="Davidsen T.M."/>
            <person name="Wayne K.J."/>
            <person name="Tettelin H."/>
            <person name="Glass J.I."/>
            <person name="Rusch D."/>
            <person name="Podicherti R."/>
            <person name="Tsui H.-C.T."/>
            <person name="Winkler M.E."/>
        </authorList>
    </citation>
    <scope>NUCLEOTIDE SEQUENCE</scope>
</reference>
<accession>A0A382ANU1</accession>
<sequence length="62" mass="6753">MASTGLIRAAILAGYKEDITQIKIINVIGSKTISNETLALHIGSITTPPKERFPWPLTSNPY</sequence>
<feature type="non-terminal residue" evidence="1">
    <location>
        <position position="62"/>
    </location>
</feature>
<evidence type="ECO:0000313" key="1">
    <source>
        <dbReference type="EMBL" id="SVB02647.1"/>
    </source>
</evidence>
<protein>
    <submittedName>
        <fullName evidence="1">Uncharacterized protein</fullName>
    </submittedName>
</protein>
<dbReference type="EMBL" id="UINC01025998">
    <property type="protein sequence ID" value="SVB02647.1"/>
    <property type="molecule type" value="Genomic_DNA"/>
</dbReference>
<name>A0A382ANU1_9ZZZZ</name>
<gene>
    <name evidence="1" type="ORF">METZ01_LOCUS155501</name>
</gene>
<organism evidence="1">
    <name type="scientific">marine metagenome</name>
    <dbReference type="NCBI Taxonomy" id="408172"/>
    <lineage>
        <taxon>unclassified sequences</taxon>
        <taxon>metagenomes</taxon>
        <taxon>ecological metagenomes</taxon>
    </lineage>
</organism>